<evidence type="ECO:0000259" key="9">
    <source>
        <dbReference type="Pfam" id="PF12455"/>
    </source>
</evidence>
<evidence type="ECO:0000256" key="6">
    <source>
        <dbReference type="ARBA" id="ARBA00023212"/>
    </source>
</evidence>
<dbReference type="Proteomes" id="UP000518266">
    <property type="component" value="Unassembled WGS sequence"/>
</dbReference>
<evidence type="ECO:0000313" key="10">
    <source>
        <dbReference type="EMBL" id="KAF3845157.1"/>
    </source>
</evidence>
<dbReference type="EMBL" id="JAAKFY010000015">
    <property type="protein sequence ID" value="KAF3845157.1"/>
    <property type="molecule type" value="Genomic_DNA"/>
</dbReference>
<dbReference type="InterPro" id="IPR022157">
    <property type="entry name" value="Dynactin"/>
</dbReference>
<evidence type="ECO:0000256" key="3">
    <source>
        <dbReference type="ARBA" id="ARBA00022701"/>
    </source>
</evidence>
<feature type="compositionally biased region" description="Basic and acidic residues" evidence="8">
    <location>
        <begin position="92"/>
        <end position="101"/>
    </location>
</feature>
<comment type="caution">
    <text evidence="10">The sequence shown here is derived from an EMBL/GenBank/DDBJ whole genome shotgun (WGS) entry which is preliminary data.</text>
</comment>
<evidence type="ECO:0000256" key="5">
    <source>
        <dbReference type="ARBA" id="ARBA00023054"/>
    </source>
</evidence>
<dbReference type="GO" id="GO:0000776">
    <property type="term" value="C:kinetochore"/>
    <property type="evidence" value="ECO:0007669"/>
    <property type="project" value="TreeGrafter"/>
</dbReference>
<accession>A0A7J5Y9A3</accession>
<dbReference type="GO" id="GO:0005874">
    <property type="term" value="C:microtubule"/>
    <property type="evidence" value="ECO:0007669"/>
    <property type="project" value="UniProtKB-KW"/>
</dbReference>
<feature type="compositionally biased region" description="Polar residues" evidence="8">
    <location>
        <begin position="1"/>
        <end position="11"/>
    </location>
</feature>
<dbReference type="GO" id="GO:0007097">
    <property type="term" value="P:nuclear migration"/>
    <property type="evidence" value="ECO:0007669"/>
    <property type="project" value="TreeGrafter"/>
</dbReference>
<keyword evidence="4" id="KW-0243">Dynein</keyword>
<reference evidence="10 11" key="1">
    <citation type="submission" date="2020-03" db="EMBL/GenBank/DDBJ databases">
        <title>Dissostichus mawsoni Genome sequencing and assembly.</title>
        <authorList>
            <person name="Park H."/>
        </authorList>
    </citation>
    <scope>NUCLEOTIDE SEQUENCE [LARGE SCALE GENOMIC DNA]</scope>
    <source>
        <strain evidence="10">DM0001</strain>
        <tissue evidence="10">Muscle</tissue>
    </source>
</reference>
<organism evidence="10 11">
    <name type="scientific">Dissostichus mawsoni</name>
    <name type="common">Antarctic cod</name>
    <dbReference type="NCBI Taxonomy" id="36200"/>
    <lineage>
        <taxon>Eukaryota</taxon>
        <taxon>Metazoa</taxon>
        <taxon>Chordata</taxon>
        <taxon>Craniata</taxon>
        <taxon>Vertebrata</taxon>
        <taxon>Euteleostomi</taxon>
        <taxon>Actinopterygii</taxon>
        <taxon>Neopterygii</taxon>
        <taxon>Teleostei</taxon>
        <taxon>Neoteleostei</taxon>
        <taxon>Acanthomorphata</taxon>
        <taxon>Eupercaria</taxon>
        <taxon>Perciformes</taxon>
        <taxon>Notothenioidei</taxon>
        <taxon>Nototheniidae</taxon>
        <taxon>Dissostichus</taxon>
    </lineage>
</organism>
<feature type="coiled-coil region" evidence="7">
    <location>
        <begin position="819"/>
        <end position="878"/>
    </location>
</feature>
<comment type="subcellular location">
    <subcellularLocation>
        <location evidence="1">Cytoplasm</location>
        <location evidence="1">Cytoskeleton</location>
    </subcellularLocation>
</comment>
<proteinExistence type="predicted"/>
<evidence type="ECO:0000313" key="11">
    <source>
        <dbReference type="Proteomes" id="UP000518266"/>
    </source>
</evidence>
<dbReference type="GO" id="GO:0030424">
    <property type="term" value="C:axon"/>
    <property type="evidence" value="ECO:0007669"/>
    <property type="project" value="TreeGrafter"/>
</dbReference>
<dbReference type="PANTHER" id="PTHR18916:SF6">
    <property type="entry name" value="DYNACTIN SUBUNIT 1"/>
    <property type="match status" value="1"/>
</dbReference>
<feature type="region of interest" description="Disordered" evidence="8">
    <location>
        <begin position="1"/>
        <end position="39"/>
    </location>
</feature>
<keyword evidence="6" id="KW-0206">Cytoskeleton</keyword>
<evidence type="ECO:0000256" key="8">
    <source>
        <dbReference type="SAM" id="MobiDB-lite"/>
    </source>
</evidence>
<feature type="region of interest" description="Disordered" evidence="8">
    <location>
        <begin position="92"/>
        <end position="125"/>
    </location>
</feature>
<dbReference type="GO" id="GO:0000132">
    <property type="term" value="P:establishment of mitotic spindle orientation"/>
    <property type="evidence" value="ECO:0007669"/>
    <property type="project" value="TreeGrafter"/>
</dbReference>
<gene>
    <name evidence="10" type="ORF">F7725_008320</name>
</gene>
<sequence>MSSSEPSTPAQTPLAAPVIPTLHSPGNPPPPAPSKEEETLRLQVKDLEEKLETLKMKRTEDKAKLKELEKHKIQLEQLQEWKTKMQEQQAELQKHLKEAKRVRSNGGVNVQEEDGEAEAKEAQEAKEHYMEEMSDTADAIEMATLDKEMAEERAESLQLEVDSMKEKVEELTMDLEILKHEIEEKGSDGAASSYHVRQLEEQNGRLKEALVRMRDLSSSEKQEHLKLQKQMEKKNVELDALRGQKENLQEERTAAEKTIDELKEQVDAALGAEEMVEMLTERNLDLEEKVRELRETVTDLEAINEMNDELQENARETELELREMLDLGTAKIRESEKHVEAAQETVADYQQTIKKYRELTAHLQEVNRELTSQQEASAELQQQPAPEMFDFKIKFAETKAYAKAIEMELRKMEVGQANRHVSLLTSFMPESFLRHGGDHDCILVLLLIPRLICKAELISRQAQEKFDLNESSAQRAGLKGAAGEQLSFAGGLVYSLSLLQATLHKYEQYCGVDVYKKIGTLYPEMSVHERSLDFLIDLLHKDQLDETVNVEQLTKAIKYYQHLYSIHLADQSEDCTMMLADHIRFTQSALDCMSVEVGRLRAFLHTGQEKSGLAVLLKDLETSCSDIRQFCKKIRRRMPGTDAPGIPAALSFGQQVCDTLSDCRKHLTWVVAVLQEVAAAGAQMVSPLGEQEGLAAVKLEDVAFKVGEQIYGSQGVNPYDSLRQSCGMVIATMNKMATAMQEGEEYDSERPQNKNPPPVDLRAAALRAEITDAEGLGMKLEDRETVIKELKKSLKIKGEELSEASVRLSLLEKKLDSSSKDADERVEKIQTRLDEAQTLLKKKEKEFEETMDALQADIDQLEAEKAELKQRIGSQSRSAPTG</sequence>
<keyword evidence="11" id="KW-1185">Reference proteome</keyword>
<evidence type="ECO:0000256" key="7">
    <source>
        <dbReference type="SAM" id="Coils"/>
    </source>
</evidence>
<dbReference type="AlphaFoldDB" id="A0A7J5Y9A3"/>
<dbReference type="GO" id="GO:0030286">
    <property type="term" value="C:dynein complex"/>
    <property type="evidence" value="ECO:0007669"/>
    <property type="project" value="UniProtKB-KW"/>
</dbReference>
<evidence type="ECO:0000256" key="1">
    <source>
        <dbReference type="ARBA" id="ARBA00004245"/>
    </source>
</evidence>
<keyword evidence="3" id="KW-0493">Microtubule</keyword>
<feature type="domain" description="Dynein associated protein" evidence="9">
    <location>
        <begin position="363"/>
        <end position="638"/>
    </location>
</feature>
<dbReference type="Pfam" id="PF12455">
    <property type="entry name" value="Dynactin"/>
    <property type="match status" value="1"/>
</dbReference>
<protein>
    <recommendedName>
        <fullName evidence="9">Dynein associated protein domain-containing protein</fullName>
    </recommendedName>
</protein>
<dbReference type="OrthoDB" id="2130750at2759"/>
<evidence type="ECO:0000256" key="2">
    <source>
        <dbReference type="ARBA" id="ARBA00022490"/>
    </source>
</evidence>
<name>A0A7J5Y9A3_DISMA</name>
<dbReference type="GO" id="GO:0000922">
    <property type="term" value="C:spindle pole"/>
    <property type="evidence" value="ECO:0007669"/>
    <property type="project" value="TreeGrafter"/>
</dbReference>
<keyword evidence="2" id="KW-0963">Cytoplasm</keyword>
<keyword evidence="5 7" id="KW-0175">Coiled coil</keyword>
<dbReference type="PANTHER" id="PTHR18916">
    <property type="entry name" value="DYNACTIN 1-RELATED MICROTUBULE-BINDING"/>
    <property type="match status" value="1"/>
</dbReference>
<evidence type="ECO:0000256" key="4">
    <source>
        <dbReference type="ARBA" id="ARBA00023017"/>
    </source>
</evidence>